<dbReference type="PANTHER" id="PTHR47526:SF4">
    <property type="entry name" value="SWIM-TYPE DOMAIN-CONTAINING PROTEIN"/>
    <property type="match status" value="1"/>
</dbReference>
<proteinExistence type="predicted"/>
<reference evidence="1" key="1">
    <citation type="journal article" date="2023" name="Front. Mar. Sci.">
        <title>A new Merluccius polli reference genome to investigate the effects of global change in West African waters.</title>
        <authorList>
            <person name="Mateo J.L."/>
            <person name="Blanco-Fernandez C."/>
            <person name="Garcia-Vazquez E."/>
            <person name="Machado-Schiaffino G."/>
        </authorList>
    </citation>
    <scope>NUCLEOTIDE SEQUENCE</scope>
    <source>
        <strain evidence="1">C29</strain>
        <tissue evidence="1">Fin</tissue>
    </source>
</reference>
<dbReference type="AlphaFoldDB" id="A0AA47M9D7"/>
<name>A0AA47M9D7_MERPO</name>
<keyword evidence="2" id="KW-1185">Reference proteome</keyword>
<evidence type="ECO:0000313" key="1">
    <source>
        <dbReference type="EMBL" id="KAK0136077.1"/>
    </source>
</evidence>
<protein>
    <recommendedName>
        <fullName evidence="3">SWIM-type domain-containing protein</fullName>
    </recommendedName>
</protein>
<evidence type="ECO:0000313" key="2">
    <source>
        <dbReference type="Proteomes" id="UP001174136"/>
    </source>
</evidence>
<comment type="caution">
    <text evidence="1">The sequence shown here is derived from an EMBL/GenBank/DDBJ whole genome shotgun (WGS) entry which is preliminary data.</text>
</comment>
<dbReference type="PANTHER" id="PTHR47526">
    <property type="entry name" value="ATP-DEPENDENT DNA HELICASE"/>
    <property type="match status" value="1"/>
</dbReference>
<sequence>MTSASAEAFKPSEYSSHFNSHDIELYIKKLNRLNITDPYNAPGVLFKSISAEEDVPDLQYPDIYNYLINFPSSYSGDSLKAYKSLEGYKWTQSGFVTNIQLWSLQAKNSCIITGRVNHSQRLNDPQLKPWMVVRNDGVVLGAHCNCTAGLGESCSHVSAVLFSIWQHNNGRKEEIAVTSKKCKWTTPSEDSLKKVEYQQGKYIIFNNSQQYKKGKSSNGHSAPPAFPPLTAAEQAQLYNNISQCHTQEEQIIKPVVLSVVKEYAASYVPKAVMLDLPEPLTNLYNKQARDLKLAELQDRAEALFEDITVTKEQVQKMLLFKITGANN</sequence>
<organism evidence="1 2">
    <name type="scientific">Merluccius polli</name>
    <name type="common">Benguela hake</name>
    <name type="synonym">Merluccius cadenati</name>
    <dbReference type="NCBI Taxonomy" id="89951"/>
    <lineage>
        <taxon>Eukaryota</taxon>
        <taxon>Metazoa</taxon>
        <taxon>Chordata</taxon>
        <taxon>Craniata</taxon>
        <taxon>Vertebrata</taxon>
        <taxon>Euteleostomi</taxon>
        <taxon>Actinopterygii</taxon>
        <taxon>Neopterygii</taxon>
        <taxon>Teleostei</taxon>
        <taxon>Neoteleostei</taxon>
        <taxon>Acanthomorphata</taxon>
        <taxon>Zeiogadaria</taxon>
        <taxon>Gadariae</taxon>
        <taxon>Gadiformes</taxon>
        <taxon>Gadoidei</taxon>
        <taxon>Merlucciidae</taxon>
        <taxon>Merluccius</taxon>
    </lineage>
</organism>
<dbReference type="EMBL" id="JAOPHQ010005247">
    <property type="protein sequence ID" value="KAK0136077.1"/>
    <property type="molecule type" value="Genomic_DNA"/>
</dbReference>
<gene>
    <name evidence="1" type="ORF">N1851_028029</name>
</gene>
<evidence type="ECO:0008006" key="3">
    <source>
        <dbReference type="Google" id="ProtNLM"/>
    </source>
</evidence>
<dbReference type="Proteomes" id="UP001174136">
    <property type="component" value="Unassembled WGS sequence"/>
</dbReference>
<accession>A0AA47M9D7</accession>